<dbReference type="GO" id="GO:0015627">
    <property type="term" value="C:type II protein secretion system complex"/>
    <property type="evidence" value="ECO:0007669"/>
    <property type="project" value="TreeGrafter"/>
</dbReference>
<keyword evidence="2" id="KW-0812">Transmembrane</keyword>
<dbReference type="InterPro" id="IPR051675">
    <property type="entry name" value="Endo/Exo/Phosphatase_dom_1"/>
</dbReference>
<feature type="transmembrane region" description="Helical" evidence="2">
    <location>
        <begin position="12"/>
        <end position="28"/>
    </location>
</feature>
<dbReference type="EMBL" id="CP002390">
    <property type="protein sequence ID" value="EFE28003.1"/>
    <property type="molecule type" value="Genomic_DNA"/>
</dbReference>
<dbReference type="NCBIfam" id="TIGR00426">
    <property type="entry name" value="competence protein ComEA helix-hairpin-helix repeat region"/>
    <property type="match status" value="1"/>
</dbReference>
<dbReference type="InterPro" id="IPR010994">
    <property type="entry name" value="RuvA_2-like"/>
</dbReference>
<gene>
    <name evidence="4" type="ordered locus">HMPREF0389_01255</name>
</gene>
<dbReference type="OrthoDB" id="9790239at2"/>
<dbReference type="GO" id="GO:0006281">
    <property type="term" value="P:DNA repair"/>
    <property type="evidence" value="ECO:0007669"/>
    <property type="project" value="InterPro"/>
</dbReference>
<dbReference type="SUPFAM" id="SSF47781">
    <property type="entry name" value="RuvA domain 2-like"/>
    <property type="match status" value="1"/>
</dbReference>
<feature type="region of interest" description="Disordered" evidence="1">
    <location>
        <begin position="44"/>
        <end position="67"/>
    </location>
</feature>
<evidence type="ECO:0000256" key="2">
    <source>
        <dbReference type="SAM" id="Phobius"/>
    </source>
</evidence>
<dbReference type="AlphaFoldDB" id="D6GT18"/>
<feature type="compositionally biased region" description="Low complexity" evidence="1">
    <location>
        <begin position="144"/>
        <end position="154"/>
    </location>
</feature>
<dbReference type="GO" id="GO:0003677">
    <property type="term" value="F:DNA binding"/>
    <property type="evidence" value="ECO:0007669"/>
    <property type="project" value="InterPro"/>
</dbReference>
<dbReference type="SMART" id="SM00278">
    <property type="entry name" value="HhH1"/>
    <property type="match status" value="2"/>
</dbReference>
<organism evidence="4 5">
    <name type="scientific">Filifactor alocis (strain ATCC 35896 / CCUG 47790 / D40 B5)</name>
    <name type="common">Fusobacterium alocis</name>
    <dbReference type="NCBI Taxonomy" id="546269"/>
    <lineage>
        <taxon>Bacteria</taxon>
        <taxon>Bacillati</taxon>
        <taxon>Bacillota</taxon>
        <taxon>Clostridia</taxon>
        <taxon>Peptostreptococcales</taxon>
        <taxon>Filifactoraceae</taxon>
        <taxon>Filifactor</taxon>
    </lineage>
</organism>
<dbReference type="KEGG" id="faa:HMPREF0389_01255"/>
<dbReference type="PATRIC" id="fig|546269.5.peg.1753"/>
<feature type="region of interest" description="Disordered" evidence="1">
    <location>
        <begin position="135"/>
        <end position="154"/>
    </location>
</feature>
<sequence>MTSKFSKNKKYLFYIAIPIIIYALFQQAKQFYLPKTYPIPIEQQGSSVTSDSDTDEEQQTDTLDSLATSNPTPVVIYVTGAVKNPGVVELNSSQRLKDAIELVGGFTEDADIGSINLAEFVKDEQHYVVTKIGETPSPQTVSSNTGTTTPNTANNNALININTATKEELKSLNGIGDALSQRIIDFREQNGAFSDIESIKSVSGIGEKKFEGIKDYITVQ</sequence>
<evidence type="ECO:0000259" key="3">
    <source>
        <dbReference type="SMART" id="SM00278"/>
    </source>
</evidence>
<dbReference type="Proteomes" id="UP000007468">
    <property type="component" value="Chromosome"/>
</dbReference>
<feature type="domain" description="Helix-hairpin-helix DNA-binding motif class 1" evidence="3">
    <location>
        <begin position="167"/>
        <end position="186"/>
    </location>
</feature>
<accession>D6GT18</accession>
<dbReference type="eggNOG" id="COG1596">
    <property type="taxonomic scope" value="Bacteria"/>
</dbReference>
<evidence type="ECO:0000313" key="4">
    <source>
        <dbReference type="EMBL" id="EFE28003.1"/>
    </source>
</evidence>
<proteinExistence type="predicted"/>
<dbReference type="Pfam" id="PF12836">
    <property type="entry name" value="HHH_3"/>
    <property type="match status" value="1"/>
</dbReference>
<dbReference type="RefSeq" id="WP_014263188.1">
    <property type="nucleotide sequence ID" value="NC_016630.1"/>
</dbReference>
<dbReference type="Gene3D" id="1.10.150.280">
    <property type="entry name" value="AF1531-like domain"/>
    <property type="match status" value="1"/>
</dbReference>
<dbReference type="GO" id="GO:0015628">
    <property type="term" value="P:protein secretion by the type II secretion system"/>
    <property type="evidence" value="ECO:0007669"/>
    <property type="project" value="TreeGrafter"/>
</dbReference>
<dbReference type="InterPro" id="IPR019554">
    <property type="entry name" value="Soluble_ligand-bd"/>
</dbReference>
<dbReference type="PANTHER" id="PTHR21180:SF32">
    <property type="entry name" value="ENDONUCLEASE_EXONUCLEASE_PHOSPHATASE FAMILY DOMAIN-CONTAINING PROTEIN 1"/>
    <property type="match status" value="1"/>
</dbReference>
<feature type="domain" description="Helix-hairpin-helix DNA-binding motif class 1" evidence="3">
    <location>
        <begin position="197"/>
        <end position="216"/>
    </location>
</feature>
<dbReference type="eggNOG" id="COG1555">
    <property type="taxonomic scope" value="Bacteria"/>
</dbReference>
<dbReference type="Gene3D" id="3.10.560.10">
    <property type="entry name" value="Outer membrane lipoprotein wza domain like"/>
    <property type="match status" value="1"/>
</dbReference>
<protein>
    <submittedName>
        <fullName evidence="4">ComEA protein</fullName>
    </submittedName>
</protein>
<evidence type="ECO:0000313" key="5">
    <source>
        <dbReference type="Proteomes" id="UP000007468"/>
    </source>
</evidence>
<reference evidence="5" key="1">
    <citation type="submission" date="2010-12" db="EMBL/GenBank/DDBJ databases">
        <title>The genome sequence of Filifactor alocis strain ATCC 35896.</title>
        <authorList>
            <consortium name="The Broad Institute Genome Sequencing Platform"/>
            <person name="Ward D."/>
            <person name="Earl A."/>
            <person name="Feldgarden M."/>
            <person name="Young S.K."/>
            <person name="Gargeya S."/>
            <person name="Zeng Q."/>
            <person name="Alvarado L."/>
            <person name="Berlin A."/>
            <person name="Bochicchio J."/>
            <person name="Chapman S.B."/>
            <person name="Chen Z."/>
            <person name="Freedman E."/>
            <person name="Gellesch M."/>
            <person name="Goldberg J."/>
            <person name="Griggs A."/>
            <person name="Gujja S."/>
            <person name="Heilman E."/>
            <person name="Heiman D."/>
            <person name="Howarth C."/>
            <person name="Mehta T."/>
            <person name="Neiman D."/>
            <person name="Pearson M."/>
            <person name="Roberts A."/>
            <person name="Saif S."/>
            <person name="Shea T."/>
            <person name="Shenoy N."/>
            <person name="Sisk P."/>
            <person name="Stolte C."/>
            <person name="Sykes S."/>
            <person name="White J."/>
            <person name="Yandava C."/>
            <person name="Izard J."/>
            <person name="Blanton J.M."/>
            <person name="Baranova O.V."/>
            <person name="Tanner A.C."/>
            <person name="Dewhirst F.E."/>
            <person name="Haas B."/>
            <person name="Nusbaum C."/>
            <person name="Birren B."/>
        </authorList>
    </citation>
    <scope>NUCLEOTIDE SEQUENCE [LARGE SCALE GENOMIC DNA]</scope>
    <source>
        <strain evidence="5">ATCC 35896 / D40 B5</strain>
    </source>
</reference>
<dbReference type="Pfam" id="PF10531">
    <property type="entry name" value="SLBB"/>
    <property type="match status" value="1"/>
</dbReference>
<keyword evidence="2" id="KW-1133">Transmembrane helix</keyword>
<evidence type="ECO:0000256" key="1">
    <source>
        <dbReference type="SAM" id="MobiDB-lite"/>
    </source>
</evidence>
<dbReference type="PANTHER" id="PTHR21180">
    <property type="entry name" value="ENDONUCLEASE/EXONUCLEASE/PHOSPHATASE FAMILY DOMAIN-CONTAINING PROTEIN 1"/>
    <property type="match status" value="1"/>
</dbReference>
<dbReference type="InterPro" id="IPR004509">
    <property type="entry name" value="Competence_ComEA_HhH"/>
</dbReference>
<keyword evidence="2" id="KW-0472">Membrane</keyword>
<dbReference type="STRING" id="546269.HMPREF0389_01255"/>
<dbReference type="InterPro" id="IPR003583">
    <property type="entry name" value="Hlx-hairpin-Hlx_DNA-bd_motif"/>
</dbReference>
<name>D6GT18_FILAD</name>
<keyword evidence="5" id="KW-1185">Reference proteome</keyword>